<evidence type="ECO:0000313" key="4">
    <source>
        <dbReference type="Proteomes" id="UP000198287"/>
    </source>
</evidence>
<keyword evidence="2" id="KW-1133">Transmembrane helix</keyword>
<reference evidence="3 4" key="1">
    <citation type="submission" date="2015-12" db="EMBL/GenBank/DDBJ databases">
        <title>The genome of Folsomia candida.</title>
        <authorList>
            <person name="Faddeeva A."/>
            <person name="Derks M.F."/>
            <person name="Anvar Y."/>
            <person name="Smit S."/>
            <person name="Van Straalen N."/>
            <person name="Roelofs D."/>
        </authorList>
    </citation>
    <scope>NUCLEOTIDE SEQUENCE [LARGE SCALE GENOMIC DNA]</scope>
    <source>
        <strain evidence="3 4">VU population</strain>
        <tissue evidence="3">Whole body</tissue>
    </source>
</reference>
<organism evidence="3 4">
    <name type="scientific">Folsomia candida</name>
    <name type="common">Springtail</name>
    <dbReference type="NCBI Taxonomy" id="158441"/>
    <lineage>
        <taxon>Eukaryota</taxon>
        <taxon>Metazoa</taxon>
        <taxon>Ecdysozoa</taxon>
        <taxon>Arthropoda</taxon>
        <taxon>Hexapoda</taxon>
        <taxon>Collembola</taxon>
        <taxon>Entomobryomorpha</taxon>
        <taxon>Isotomoidea</taxon>
        <taxon>Isotomidae</taxon>
        <taxon>Proisotominae</taxon>
        <taxon>Folsomia</taxon>
    </lineage>
</organism>
<evidence type="ECO:0000256" key="2">
    <source>
        <dbReference type="SAM" id="Phobius"/>
    </source>
</evidence>
<protein>
    <submittedName>
        <fullName evidence="3">Uncharacterized protein</fullName>
    </submittedName>
</protein>
<feature type="transmembrane region" description="Helical" evidence="2">
    <location>
        <begin position="96"/>
        <end position="122"/>
    </location>
</feature>
<keyword evidence="2" id="KW-0812">Transmembrane</keyword>
<dbReference type="Proteomes" id="UP000198287">
    <property type="component" value="Unassembled WGS sequence"/>
</dbReference>
<proteinExistence type="predicted"/>
<comment type="caution">
    <text evidence="3">The sequence shown here is derived from an EMBL/GenBank/DDBJ whole genome shotgun (WGS) entry which is preliminary data.</text>
</comment>
<sequence>MSHHHEEKSYTNSFNFSKSETYKSVVTTGPPGACNVTSAPLIKQETWNSSPSAVPVVVAQPEIAKENKGVESAQTFSDTVCVTSTTGISTSMSTPIITFFFIALLIIMGLLTVLILSLTGVFNPEPKSTLAPHSGTEPFTTTIPLPLTNSTTSTVPRVISSPPHEENPTVNITCLHDLHSIGSTTTVVTITSLYSKQDNWDWSNATNLGIPGPKINLQILSKSLEDVVNLNKILDYLRNRVENVTLNGRDLMTCPDSRNKLLSPIILPEVIKLEIFNLTRCLINNVLKYWQVPKVLDIFVYCTDKKEEYGRNLMRLFDPDPEPDLKPKFEKSNKLTSNYDTPLMCVLKCFKVLSFRTSEAGIFGRKRKHGSWKLKFWSEAEAGSENFGRKLKLEAKILVGS</sequence>
<dbReference type="EMBL" id="LNIX01000010">
    <property type="protein sequence ID" value="OXA49418.1"/>
    <property type="molecule type" value="Genomic_DNA"/>
</dbReference>
<dbReference type="AlphaFoldDB" id="A0A226DWL6"/>
<keyword evidence="2" id="KW-0472">Membrane</keyword>
<keyword evidence="4" id="KW-1185">Reference proteome</keyword>
<name>A0A226DWL6_FOLCA</name>
<gene>
    <name evidence="3" type="ORF">Fcan01_15760</name>
</gene>
<evidence type="ECO:0000313" key="3">
    <source>
        <dbReference type="EMBL" id="OXA49418.1"/>
    </source>
</evidence>
<feature type="region of interest" description="Disordered" evidence="1">
    <location>
        <begin position="128"/>
        <end position="166"/>
    </location>
</feature>
<feature type="compositionally biased region" description="Polar residues" evidence="1">
    <location>
        <begin position="137"/>
        <end position="155"/>
    </location>
</feature>
<evidence type="ECO:0000256" key="1">
    <source>
        <dbReference type="SAM" id="MobiDB-lite"/>
    </source>
</evidence>
<accession>A0A226DWL6</accession>